<organism evidence="2 3">
    <name type="scientific">Solanum commersonii</name>
    <name type="common">Commerson's wild potato</name>
    <name type="synonym">Commerson's nightshade</name>
    <dbReference type="NCBI Taxonomy" id="4109"/>
    <lineage>
        <taxon>Eukaryota</taxon>
        <taxon>Viridiplantae</taxon>
        <taxon>Streptophyta</taxon>
        <taxon>Embryophyta</taxon>
        <taxon>Tracheophyta</taxon>
        <taxon>Spermatophyta</taxon>
        <taxon>Magnoliopsida</taxon>
        <taxon>eudicotyledons</taxon>
        <taxon>Gunneridae</taxon>
        <taxon>Pentapetalae</taxon>
        <taxon>asterids</taxon>
        <taxon>lamiids</taxon>
        <taxon>Solanales</taxon>
        <taxon>Solanaceae</taxon>
        <taxon>Solanoideae</taxon>
        <taxon>Solaneae</taxon>
        <taxon>Solanum</taxon>
    </lineage>
</organism>
<evidence type="ECO:0000313" key="2">
    <source>
        <dbReference type="EMBL" id="KAG5618754.1"/>
    </source>
</evidence>
<gene>
    <name evidence="2" type="ORF">H5410_018578</name>
</gene>
<proteinExistence type="predicted"/>
<evidence type="ECO:0000256" key="1">
    <source>
        <dbReference type="SAM" id="MobiDB-lite"/>
    </source>
</evidence>
<sequence>MDHPSFNIGISQIITPNNDQIFDSDDPNCAEQRSKSLHALALMANQTSTERKPKKEVGASSKAKDAKTQKKRGRKNMKYVQDSGFFDKIDRIDWAALNAYKDNKTSELLGPQRPFEVEFARDIMKQESDSLSVLYPPNFTYTFHSIYNIQP</sequence>
<evidence type="ECO:0000313" key="3">
    <source>
        <dbReference type="Proteomes" id="UP000824120"/>
    </source>
</evidence>
<dbReference type="EMBL" id="JACXVP010000003">
    <property type="protein sequence ID" value="KAG5618754.1"/>
    <property type="molecule type" value="Genomic_DNA"/>
</dbReference>
<dbReference type="Proteomes" id="UP000824120">
    <property type="component" value="Chromosome 3"/>
</dbReference>
<accession>A0A9J6A348</accession>
<protein>
    <submittedName>
        <fullName evidence="2">Uncharacterized protein</fullName>
    </submittedName>
</protein>
<dbReference type="AlphaFoldDB" id="A0A9J6A348"/>
<reference evidence="2 3" key="1">
    <citation type="submission" date="2020-09" db="EMBL/GenBank/DDBJ databases">
        <title>De no assembly of potato wild relative species, Solanum commersonii.</title>
        <authorList>
            <person name="Cho K."/>
        </authorList>
    </citation>
    <scope>NUCLEOTIDE SEQUENCE [LARGE SCALE GENOMIC DNA]</scope>
    <source>
        <strain evidence="2">LZ3.2</strain>
        <tissue evidence="2">Leaf</tissue>
    </source>
</reference>
<comment type="caution">
    <text evidence="2">The sequence shown here is derived from an EMBL/GenBank/DDBJ whole genome shotgun (WGS) entry which is preliminary data.</text>
</comment>
<feature type="region of interest" description="Disordered" evidence="1">
    <location>
        <begin position="44"/>
        <end position="75"/>
    </location>
</feature>
<feature type="compositionally biased region" description="Basic and acidic residues" evidence="1">
    <location>
        <begin position="49"/>
        <end position="68"/>
    </location>
</feature>
<keyword evidence="3" id="KW-1185">Reference proteome</keyword>
<name>A0A9J6A348_SOLCO</name>